<dbReference type="Proteomes" id="UP001597380">
    <property type="component" value="Unassembled WGS sequence"/>
</dbReference>
<evidence type="ECO:0000313" key="3">
    <source>
        <dbReference type="EMBL" id="MFD2096055.1"/>
    </source>
</evidence>
<dbReference type="RefSeq" id="WP_345341019.1">
    <property type="nucleotide sequence ID" value="NZ_BAABLI010000017.1"/>
</dbReference>
<name>A0ABW4XMM8_9GAMM</name>
<sequence>MRDISPVSIVQPELAISPTESADLVAEAQEPPESLITSAPKDEPVPEASVPEEPAEGYATLTQAELAKPLQDQPAPQPVSEPKTPELEAEVPEVAPEISPEELAPEQVEPPADTAAKAPAPEPIEEATKLPKAQDKKLSEKISDNIRRDQLALTVDRREPSQLVAAGETLNGSSVVRLFYFNEFADMNGAVVTHFWLHKGKVVAKVPLKIKGDRWRTYSSKYLPVSQSGEWRVEVRDEQNNLLAYQLFYREK</sequence>
<evidence type="ECO:0000313" key="4">
    <source>
        <dbReference type="Proteomes" id="UP001597380"/>
    </source>
</evidence>
<organism evidence="3 4">
    <name type="scientific">Corallincola platygyrae</name>
    <dbReference type="NCBI Taxonomy" id="1193278"/>
    <lineage>
        <taxon>Bacteria</taxon>
        <taxon>Pseudomonadati</taxon>
        <taxon>Pseudomonadota</taxon>
        <taxon>Gammaproteobacteria</taxon>
        <taxon>Alteromonadales</taxon>
        <taxon>Psychromonadaceae</taxon>
        <taxon>Corallincola</taxon>
    </lineage>
</organism>
<dbReference type="InterPro" id="IPR022606">
    <property type="entry name" value="DUF2914"/>
</dbReference>
<gene>
    <name evidence="3" type="ORF">ACFSJ3_08670</name>
</gene>
<feature type="compositionally biased region" description="Low complexity" evidence="1">
    <location>
        <begin position="110"/>
        <end position="119"/>
    </location>
</feature>
<comment type="caution">
    <text evidence="3">The sequence shown here is derived from an EMBL/GenBank/DDBJ whole genome shotgun (WGS) entry which is preliminary data.</text>
</comment>
<accession>A0ABW4XMM8</accession>
<proteinExistence type="predicted"/>
<feature type="domain" description="DUF2914" evidence="2">
    <location>
        <begin position="192"/>
        <end position="246"/>
    </location>
</feature>
<evidence type="ECO:0000256" key="1">
    <source>
        <dbReference type="SAM" id="MobiDB-lite"/>
    </source>
</evidence>
<evidence type="ECO:0000259" key="2">
    <source>
        <dbReference type="Pfam" id="PF11141"/>
    </source>
</evidence>
<feature type="compositionally biased region" description="Basic and acidic residues" evidence="1">
    <location>
        <begin position="126"/>
        <end position="138"/>
    </location>
</feature>
<keyword evidence="4" id="KW-1185">Reference proteome</keyword>
<reference evidence="4" key="1">
    <citation type="journal article" date="2019" name="Int. J. Syst. Evol. Microbiol.">
        <title>The Global Catalogue of Microorganisms (GCM) 10K type strain sequencing project: providing services to taxonomists for standard genome sequencing and annotation.</title>
        <authorList>
            <consortium name="The Broad Institute Genomics Platform"/>
            <consortium name="The Broad Institute Genome Sequencing Center for Infectious Disease"/>
            <person name="Wu L."/>
            <person name="Ma J."/>
        </authorList>
    </citation>
    <scope>NUCLEOTIDE SEQUENCE [LARGE SCALE GENOMIC DNA]</scope>
    <source>
        <strain evidence="4">CGMCC 1.10992</strain>
    </source>
</reference>
<feature type="region of interest" description="Disordered" evidence="1">
    <location>
        <begin position="1"/>
        <end position="138"/>
    </location>
</feature>
<dbReference type="EMBL" id="JBHUHT010000011">
    <property type="protein sequence ID" value="MFD2096055.1"/>
    <property type="molecule type" value="Genomic_DNA"/>
</dbReference>
<dbReference type="Pfam" id="PF11141">
    <property type="entry name" value="DUF2914"/>
    <property type="match status" value="1"/>
</dbReference>
<protein>
    <submittedName>
        <fullName evidence="3">DUF2914 domain-containing protein</fullName>
    </submittedName>
</protein>